<dbReference type="KEGG" id="ckh:LVJ77_11930"/>
<dbReference type="AlphaFoldDB" id="A0ABD8B7J6"/>
<keyword evidence="2" id="KW-1185">Reference proteome</keyword>
<evidence type="ECO:0000313" key="1">
    <source>
        <dbReference type="EMBL" id="XHH49966.1"/>
    </source>
</evidence>
<dbReference type="Pfam" id="PF11112">
    <property type="entry name" value="PyocinActivator"/>
    <property type="match status" value="1"/>
</dbReference>
<dbReference type="Proteomes" id="UP000831534">
    <property type="component" value="Chromosome"/>
</dbReference>
<organism evidence="1 2">
    <name type="scientific">Conchiformibius kuhniae</name>
    <dbReference type="NCBI Taxonomy" id="211502"/>
    <lineage>
        <taxon>Bacteria</taxon>
        <taxon>Pseudomonadati</taxon>
        <taxon>Pseudomonadota</taxon>
        <taxon>Betaproteobacteria</taxon>
        <taxon>Neisseriales</taxon>
        <taxon>Neisseriaceae</taxon>
        <taxon>Conchiformibius</taxon>
    </lineage>
</organism>
<protein>
    <submittedName>
        <fullName evidence="1">Pyocin activator PrtN family protein</fullName>
    </submittedName>
</protein>
<gene>
    <name evidence="1" type="ORF">LVJ77_11930</name>
</gene>
<dbReference type="InterPro" id="IPR020518">
    <property type="entry name" value="Tscrpt_reg_PrtN"/>
</dbReference>
<dbReference type="EMBL" id="CP091521">
    <property type="protein sequence ID" value="XHH49966.1"/>
    <property type="molecule type" value="Genomic_DNA"/>
</dbReference>
<name>A0ABD8B7J6_9NEIS</name>
<accession>A0ABD8B7J6</accession>
<proteinExistence type="predicted"/>
<dbReference type="RefSeq" id="WP_027008590.1">
    <property type="nucleotide sequence ID" value="NZ_CP091521.1"/>
</dbReference>
<sequence>MQTDTPNTAFMLAMRYQSTTVPLDEILKHYLPHIGIDQAKRRAAEQTLPFPAFKADKNSKKSPYLVRVADVAAWLDSQAAEAADDWRKVNH</sequence>
<reference evidence="1 2" key="1">
    <citation type="journal article" date="2022" name="Res Sq">
        <title>Evolution of multicellular longitudinally dividing oral cavity symbionts (Neisseriaceae).</title>
        <authorList>
            <person name="Nyongesa S."/>
            <person name="Weber P."/>
            <person name="Bernet E."/>
            <person name="Pullido F."/>
            <person name="Nieckarz M."/>
            <person name="Delaby M."/>
            <person name="Nieves C."/>
            <person name="Viehboeck T."/>
            <person name="Krause N."/>
            <person name="Rivera-Millot A."/>
            <person name="Nakamura A."/>
            <person name="Vischer N."/>
            <person name="VanNieuwenhze M."/>
            <person name="Brun Y."/>
            <person name="Cava F."/>
            <person name="Bulgheresi S."/>
            <person name="Veyrier F."/>
        </authorList>
    </citation>
    <scope>NUCLEOTIDE SEQUENCE [LARGE SCALE GENOMIC DNA]</scope>
    <source>
        <strain evidence="1 2">17694</strain>
    </source>
</reference>
<evidence type="ECO:0000313" key="2">
    <source>
        <dbReference type="Proteomes" id="UP000831534"/>
    </source>
</evidence>